<evidence type="ECO:0000256" key="6">
    <source>
        <dbReference type="ARBA" id="ARBA00023242"/>
    </source>
</evidence>
<dbReference type="PROSITE" id="PS00463">
    <property type="entry name" value="ZN2_CY6_FUNGAL_1"/>
    <property type="match status" value="1"/>
</dbReference>
<keyword evidence="4" id="KW-0238">DNA-binding</keyword>
<dbReference type="PANTHER" id="PTHR31845:SF19">
    <property type="entry name" value="TRANSCRIPTION FACTOR DOMAIN-CONTAINING PROTEIN"/>
    <property type="match status" value="1"/>
</dbReference>
<dbReference type="EMBL" id="JACAZH010000003">
    <property type="protein sequence ID" value="KAF7373049.1"/>
    <property type="molecule type" value="Genomic_DNA"/>
</dbReference>
<dbReference type="Gene3D" id="4.10.240.10">
    <property type="entry name" value="Zn(2)-C6 fungal-type DNA-binding domain"/>
    <property type="match status" value="1"/>
</dbReference>
<dbReference type="CDD" id="cd00067">
    <property type="entry name" value="GAL4"/>
    <property type="match status" value="1"/>
</dbReference>
<dbReference type="InterPro" id="IPR051089">
    <property type="entry name" value="prtT"/>
</dbReference>
<evidence type="ECO:0000256" key="2">
    <source>
        <dbReference type="ARBA" id="ARBA00022723"/>
    </source>
</evidence>
<dbReference type="GO" id="GO:0000981">
    <property type="term" value="F:DNA-binding transcription factor activity, RNA polymerase II-specific"/>
    <property type="evidence" value="ECO:0007669"/>
    <property type="project" value="InterPro"/>
</dbReference>
<dbReference type="Pfam" id="PF04082">
    <property type="entry name" value="Fungal_trans"/>
    <property type="match status" value="1"/>
</dbReference>
<evidence type="ECO:0000256" key="1">
    <source>
        <dbReference type="ARBA" id="ARBA00004123"/>
    </source>
</evidence>
<dbReference type="Proteomes" id="UP000623467">
    <property type="component" value="Unassembled WGS sequence"/>
</dbReference>
<dbReference type="GO" id="GO:0005634">
    <property type="term" value="C:nucleus"/>
    <property type="evidence" value="ECO:0007669"/>
    <property type="project" value="UniProtKB-SubCell"/>
</dbReference>
<comment type="caution">
    <text evidence="9">The sequence shown here is derived from an EMBL/GenBank/DDBJ whole genome shotgun (WGS) entry which is preliminary data.</text>
</comment>
<reference evidence="9" key="1">
    <citation type="submission" date="2020-05" db="EMBL/GenBank/DDBJ databases">
        <title>Mycena genomes resolve the evolution of fungal bioluminescence.</title>
        <authorList>
            <person name="Tsai I.J."/>
        </authorList>
    </citation>
    <scope>NUCLEOTIDE SEQUENCE</scope>
    <source>
        <strain evidence="9">160909Yilan</strain>
    </source>
</reference>
<keyword evidence="10" id="KW-1185">Reference proteome</keyword>
<dbReference type="SMART" id="SM00906">
    <property type="entry name" value="Fungal_trans"/>
    <property type="match status" value="1"/>
</dbReference>
<evidence type="ECO:0000256" key="3">
    <source>
        <dbReference type="ARBA" id="ARBA00023015"/>
    </source>
</evidence>
<dbReference type="GO" id="GO:0000976">
    <property type="term" value="F:transcription cis-regulatory region binding"/>
    <property type="evidence" value="ECO:0007669"/>
    <property type="project" value="TreeGrafter"/>
</dbReference>
<protein>
    <recommendedName>
        <fullName evidence="8">Zn(2)-C6 fungal-type domain-containing protein</fullName>
    </recommendedName>
</protein>
<dbReference type="PROSITE" id="PS50048">
    <property type="entry name" value="ZN2_CY6_FUNGAL_2"/>
    <property type="match status" value="1"/>
</dbReference>
<dbReference type="GO" id="GO:0008270">
    <property type="term" value="F:zinc ion binding"/>
    <property type="evidence" value="ECO:0007669"/>
    <property type="project" value="InterPro"/>
</dbReference>
<evidence type="ECO:0000313" key="10">
    <source>
        <dbReference type="Proteomes" id="UP000623467"/>
    </source>
</evidence>
<organism evidence="9 10">
    <name type="scientific">Mycena sanguinolenta</name>
    <dbReference type="NCBI Taxonomy" id="230812"/>
    <lineage>
        <taxon>Eukaryota</taxon>
        <taxon>Fungi</taxon>
        <taxon>Dikarya</taxon>
        <taxon>Basidiomycota</taxon>
        <taxon>Agaricomycotina</taxon>
        <taxon>Agaricomycetes</taxon>
        <taxon>Agaricomycetidae</taxon>
        <taxon>Agaricales</taxon>
        <taxon>Marasmiineae</taxon>
        <taxon>Mycenaceae</taxon>
        <taxon>Mycena</taxon>
    </lineage>
</organism>
<dbReference type="InterPro" id="IPR001138">
    <property type="entry name" value="Zn2Cys6_DnaBD"/>
</dbReference>
<evidence type="ECO:0000256" key="5">
    <source>
        <dbReference type="ARBA" id="ARBA00023163"/>
    </source>
</evidence>
<proteinExistence type="predicted"/>
<keyword evidence="3" id="KW-0805">Transcription regulation</keyword>
<feature type="domain" description="Zn(2)-C6 fungal-type" evidence="8">
    <location>
        <begin position="144"/>
        <end position="176"/>
    </location>
</feature>
<dbReference type="AlphaFoldDB" id="A0A8H6Z8P3"/>
<dbReference type="OrthoDB" id="3163292at2759"/>
<dbReference type="SUPFAM" id="SSF57701">
    <property type="entry name" value="Zn2/Cys6 DNA-binding domain"/>
    <property type="match status" value="1"/>
</dbReference>
<evidence type="ECO:0000256" key="4">
    <source>
        <dbReference type="ARBA" id="ARBA00023125"/>
    </source>
</evidence>
<evidence type="ECO:0000313" key="9">
    <source>
        <dbReference type="EMBL" id="KAF7373049.1"/>
    </source>
</evidence>
<dbReference type="PANTHER" id="PTHR31845">
    <property type="entry name" value="FINGER DOMAIN PROTEIN, PUTATIVE-RELATED"/>
    <property type="match status" value="1"/>
</dbReference>
<keyword evidence="2" id="KW-0479">Metal-binding</keyword>
<name>A0A8H6Z8P3_9AGAR</name>
<comment type="subcellular location">
    <subcellularLocation>
        <location evidence="1">Nucleus</location>
    </subcellularLocation>
</comment>
<gene>
    <name evidence="9" type="ORF">MSAN_00512400</name>
</gene>
<keyword evidence="6" id="KW-0539">Nucleus</keyword>
<evidence type="ECO:0000256" key="7">
    <source>
        <dbReference type="SAM" id="MobiDB-lite"/>
    </source>
</evidence>
<dbReference type="GO" id="GO:0006351">
    <property type="term" value="P:DNA-templated transcription"/>
    <property type="evidence" value="ECO:0007669"/>
    <property type="project" value="InterPro"/>
</dbReference>
<dbReference type="CDD" id="cd12148">
    <property type="entry name" value="fungal_TF_MHR"/>
    <property type="match status" value="1"/>
</dbReference>
<keyword evidence="5" id="KW-0804">Transcription</keyword>
<feature type="region of interest" description="Disordered" evidence="7">
    <location>
        <begin position="279"/>
        <end position="314"/>
    </location>
</feature>
<dbReference type="InterPro" id="IPR007219">
    <property type="entry name" value="XnlR_reg_dom"/>
</dbReference>
<evidence type="ECO:0000259" key="8">
    <source>
        <dbReference type="PROSITE" id="PS50048"/>
    </source>
</evidence>
<sequence>MQHWDYLQSDHASSAPGAAYEQTLTQWHRRRSQQAPLHAAYPSVHLTDYSNSGIIHNQNLDTTIARDAVPRSTASITGPRNPTPTPILVQNPNNAVSSAPAFIPSTYNHERTGQIQDAATFPENHGGFFCFSVSTGTRPHGLRACTHCRRTKLKCVFDSDVDSCRRCRADGQQCVVAFRKPKDSGRTRHYLEAQIRQKDQIIESLLEQLQNRPISPPLSISSYRMATSSYDTMNQINRSGRPRSVQPVAGGIYTDFASAISSLKSTNPYLSIALQESLDTGNRNGDEEGEGAEVGNGNSSVTFGQGHGDVGEREADDNIGVANAAYFAPRASNNLGMRAHLIEQHCLPEILIHGIVAREDVDKLFEIFYVNINVRLVSGLHSLCSFCAMQPFLSLLDPVLHTPASTFRRCPFLFTVVCAVSSRYYSEKSGIYPIAMHFAKRSAAKVLNEGRKSVELCQAYILLSVYAVPTRKWEEDCSWLYTGLAIRLATDLNLHQAPIDVAINSNETEQRELLNRTRVWMICFNLDRSAATQSGKPPTIKPDSRMKRRSDDWYQMSPYNSVYDMHLCAFTGLLLIVADFHHDVFFDPSTPFGRNKYVDVRSVALAHSARLAVLSHKWTNRFAQASASKDLAFAFQSELFAFLTAYWRLAMFSFCFEQTYRNGFQSTDDIFFIECLESAKTVLRSMIDGLVPSAFMRYCPDDLFNFAAFASAFLLKLLLPEFSAFMPKQEESEVYDLIERVIGTLSSPRIAVDDRHTSKLCARFLARILSHHHRNKTAHHHTSYMLPNIIRSASMQYGDQWHARPVFTMSSPLGALDEHRNVYYPGQHDIIPTHRPIAIYESRSI</sequence>
<accession>A0A8H6Z8P3</accession>
<dbReference type="InterPro" id="IPR036864">
    <property type="entry name" value="Zn2-C6_fun-type_DNA-bd_sf"/>
</dbReference>